<dbReference type="AlphaFoldDB" id="A0A0A8Y992"/>
<reference evidence="1" key="1">
    <citation type="submission" date="2014-09" db="EMBL/GenBank/DDBJ databases">
        <authorList>
            <person name="Magalhaes I.L.F."/>
            <person name="Oliveira U."/>
            <person name="Santos F.R."/>
            <person name="Vidigal T.H.D.A."/>
            <person name="Brescovit A.D."/>
            <person name="Santos A.J."/>
        </authorList>
    </citation>
    <scope>NUCLEOTIDE SEQUENCE</scope>
    <source>
        <tissue evidence="1">Shoot tissue taken approximately 20 cm above the soil surface</tissue>
    </source>
</reference>
<accession>A0A0A8Y992</accession>
<name>A0A0A8Y992_ARUDO</name>
<protein>
    <submittedName>
        <fullName evidence="1">Uncharacterized protein</fullName>
    </submittedName>
</protein>
<sequence length="36" mass="4440">MNHQIFGYDIACTFESFRASYYWRIDTREGRIPFFT</sequence>
<dbReference type="EMBL" id="GBRH01275541">
    <property type="protein sequence ID" value="JAD22354.1"/>
    <property type="molecule type" value="Transcribed_RNA"/>
</dbReference>
<proteinExistence type="predicted"/>
<reference evidence="1" key="2">
    <citation type="journal article" date="2015" name="Data Brief">
        <title>Shoot transcriptome of the giant reed, Arundo donax.</title>
        <authorList>
            <person name="Barrero R.A."/>
            <person name="Guerrero F.D."/>
            <person name="Moolhuijzen P."/>
            <person name="Goolsby J.A."/>
            <person name="Tidwell J."/>
            <person name="Bellgard S.E."/>
            <person name="Bellgard M.I."/>
        </authorList>
    </citation>
    <scope>NUCLEOTIDE SEQUENCE</scope>
    <source>
        <tissue evidence="1">Shoot tissue taken approximately 20 cm above the soil surface</tissue>
    </source>
</reference>
<evidence type="ECO:0000313" key="1">
    <source>
        <dbReference type="EMBL" id="JAD22354.1"/>
    </source>
</evidence>
<organism evidence="1">
    <name type="scientific">Arundo donax</name>
    <name type="common">Giant reed</name>
    <name type="synonym">Donax arundinaceus</name>
    <dbReference type="NCBI Taxonomy" id="35708"/>
    <lineage>
        <taxon>Eukaryota</taxon>
        <taxon>Viridiplantae</taxon>
        <taxon>Streptophyta</taxon>
        <taxon>Embryophyta</taxon>
        <taxon>Tracheophyta</taxon>
        <taxon>Spermatophyta</taxon>
        <taxon>Magnoliopsida</taxon>
        <taxon>Liliopsida</taxon>
        <taxon>Poales</taxon>
        <taxon>Poaceae</taxon>
        <taxon>PACMAD clade</taxon>
        <taxon>Arundinoideae</taxon>
        <taxon>Arundineae</taxon>
        <taxon>Arundo</taxon>
    </lineage>
</organism>